<dbReference type="Proteomes" id="UP000663791">
    <property type="component" value="Unassembled WGS sequence"/>
</dbReference>
<organism evidence="3 4">
    <name type="scientific">Nocardioides faecalis</name>
    <dbReference type="NCBI Taxonomy" id="2803858"/>
    <lineage>
        <taxon>Bacteria</taxon>
        <taxon>Bacillati</taxon>
        <taxon>Actinomycetota</taxon>
        <taxon>Actinomycetes</taxon>
        <taxon>Propionibacteriales</taxon>
        <taxon>Nocardioidaceae</taxon>
        <taxon>Nocardioides</taxon>
    </lineage>
</organism>
<evidence type="ECO:0000256" key="2">
    <source>
        <dbReference type="SAM" id="Phobius"/>
    </source>
</evidence>
<keyword evidence="2" id="KW-0812">Transmembrane</keyword>
<sequence length="109" mass="12025">MSALLVDLALVLAQAGPLVADVVRAAEGESDGIVWLLAAGPVGGAATYWAIYRYYRNTDKSHSFEHETIIEAQPVEGGEEKVDHISRTRKSRIEGDNASSYRRRVNRVR</sequence>
<dbReference type="AlphaFoldDB" id="A0A938YAR1"/>
<dbReference type="EMBL" id="JAERTX010000008">
    <property type="protein sequence ID" value="MBM9460399.1"/>
    <property type="molecule type" value="Genomic_DNA"/>
</dbReference>
<keyword evidence="2" id="KW-1133">Transmembrane helix</keyword>
<feature type="compositionally biased region" description="Basic and acidic residues" evidence="1">
    <location>
        <begin position="78"/>
        <end position="95"/>
    </location>
</feature>
<evidence type="ECO:0000256" key="1">
    <source>
        <dbReference type="SAM" id="MobiDB-lite"/>
    </source>
</evidence>
<feature type="transmembrane region" description="Helical" evidence="2">
    <location>
        <begin position="35"/>
        <end position="55"/>
    </location>
</feature>
<protein>
    <submittedName>
        <fullName evidence="3">Uncharacterized protein</fullName>
    </submittedName>
</protein>
<keyword evidence="2" id="KW-0472">Membrane</keyword>
<dbReference type="RefSeq" id="WP_205291705.1">
    <property type="nucleotide sequence ID" value="NZ_CP074406.1"/>
</dbReference>
<feature type="region of interest" description="Disordered" evidence="1">
    <location>
        <begin position="75"/>
        <end position="109"/>
    </location>
</feature>
<accession>A0A938YAR1</accession>
<comment type="caution">
    <text evidence="3">The sequence shown here is derived from an EMBL/GenBank/DDBJ whole genome shotgun (WGS) entry which is preliminary data.</text>
</comment>
<keyword evidence="4" id="KW-1185">Reference proteome</keyword>
<evidence type="ECO:0000313" key="4">
    <source>
        <dbReference type="Proteomes" id="UP000663791"/>
    </source>
</evidence>
<evidence type="ECO:0000313" key="3">
    <source>
        <dbReference type="EMBL" id="MBM9460399.1"/>
    </source>
</evidence>
<gene>
    <name evidence="3" type="ORF">JK386_10835</name>
</gene>
<reference evidence="3" key="1">
    <citation type="submission" date="2021-01" db="EMBL/GenBank/DDBJ databases">
        <title>Novel species in genus Nocardioides.</title>
        <authorList>
            <person name="Zhang G."/>
        </authorList>
    </citation>
    <scope>NUCLEOTIDE SEQUENCE</scope>
    <source>
        <strain evidence="3">Zg-536</strain>
    </source>
</reference>
<proteinExistence type="predicted"/>
<name>A0A938YAR1_9ACTN</name>